<evidence type="ECO:0000313" key="2">
    <source>
        <dbReference type="EMBL" id="CAG9607595.1"/>
    </source>
</evidence>
<dbReference type="Proteomes" id="UP000789845">
    <property type="component" value="Unassembled WGS sequence"/>
</dbReference>
<dbReference type="InterPro" id="IPR028939">
    <property type="entry name" value="P5C_Rdtase_cat_N"/>
</dbReference>
<name>A0A9C7G8U1_9BACI</name>
<proteinExistence type="predicted"/>
<organism evidence="2 3">
    <name type="scientific">Pseudoneobacillus rhizosphaerae</name>
    <dbReference type="NCBI Taxonomy" id="2880968"/>
    <lineage>
        <taxon>Bacteria</taxon>
        <taxon>Bacillati</taxon>
        <taxon>Bacillota</taxon>
        <taxon>Bacilli</taxon>
        <taxon>Bacillales</taxon>
        <taxon>Bacillaceae</taxon>
        <taxon>Pseudoneobacillus</taxon>
    </lineage>
</organism>
<dbReference type="Gene3D" id="3.40.50.720">
    <property type="entry name" value="NAD(P)-binding Rossmann-like Domain"/>
    <property type="match status" value="1"/>
</dbReference>
<accession>A0A9C7G8U1</accession>
<reference evidence="2" key="1">
    <citation type="submission" date="2021-10" db="EMBL/GenBank/DDBJ databases">
        <authorList>
            <person name="Criscuolo A."/>
        </authorList>
    </citation>
    <scope>NUCLEOTIDE SEQUENCE</scope>
    <source>
        <strain evidence="2">CIP111885</strain>
    </source>
</reference>
<sequence>MKINKVGLVGIGRLGKAMMTHWEKHPIKIGVYHPSETKLEPFVQQFSNSYSLTESDLLELDVLILALPALNVIPFISNLYSIRRLPFSTPIINMATALDTKDVKAKFPDLNILGVKYMGHARDLLEHGNGLFITETRLPNHIEALYQYLGSIKIDQESLLSDVNKLATYYAVKAALEIEREFAKKGLPSDYVKRALTSLAPEVIRGYSEGTLGHFANEIVNEIKGNTSDDE</sequence>
<dbReference type="Pfam" id="PF03807">
    <property type="entry name" value="F420_oxidored"/>
    <property type="match status" value="1"/>
</dbReference>
<comment type="caution">
    <text evidence="2">The sequence shown here is derived from an EMBL/GenBank/DDBJ whole genome shotgun (WGS) entry which is preliminary data.</text>
</comment>
<dbReference type="EMBL" id="CAKJTG010000006">
    <property type="protein sequence ID" value="CAG9607595.1"/>
    <property type="molecule type" value="Genomic_DNA"/>
</dbReference>
<feature type="domain" description="Pyrroline-5-carboxylate reductase catalytic N-terminal" evidence="1">
    <location>
        <begin position="5"/>
        <end position="79"/>
    </location>
</feature>
<gene>
    <name evidence="2" type="ORF">NEOCIP111885_01287</name>
</gene>
<keyword evidence="3" id="KW-1185">Reference proteome</keyword>
<evidence type="ECO:0000259" key="1">
    <source>
        <dbReference type="Pfam" id="PF03807"/>
    </source>
</evidence>
<dbReference type="InterPro" id="IPR036291">
    <property type="entry name" value="NAD(P)-bd_dom_sf"/>
</dbReference>
<dbReference type="AlphaFoldDB" id="A0A9C7G8U1"/>
<dbReference type="RefSeq" id="WP_230495864.1">
    <property type="nucleotide sequence ID" value="NZ_CAKJTG010000006.1"/>
</dbReference>
<evidence type="ECO:0000313" key="3">
    <source>
        <dbReference type="Proteomes" id="UP000789845"/>
    </source>
</evidence>
<dbReference type="SUPFAM" id="SSF51735">
    <property type="entry name" value="NAD(P)-binding Rossmann-fold domains"/>
    <property type="match status" value="1"/>
</dbReference>
<protein>
    <recommendedName>
        <fullName evidence="1">Pyrroline-5-carboxylate reductase catalytic N-terminal domain-containing protein</fullName>
    </recommendedName>
</protein>